<keyword evidence="4 10" id="KW-0067">ATP-binding</keyword>
<feature type="region of interest" description="Disordered" evidence="7">
    <location>
        <begin position="645"/>
        <end position="665"/>
    </location>
</feature>
<feature type="transmembrane region" description="Helical" evidence="8">
    <location>
        <begin position="1039"/>
        <end position="1065"/>
    </location>
</feature>
<dbReference type="InterPro" id="IPR017871">
    <property type="entry name" value="ABC_transporter-like_CS"/>
</dbReference>
<evidence type="ECO:0000256" key="1">
    <source>
        <dbReference type="ARBA" id="ARBA00004141"/>
    </source>
</evidence>
<evidence type="ECO:0000256" key="4">
    <source>
        <dbReference type="ARBA" id="ARBA00022840"/>
    </source>
</evidence>
<dbReference type="InterPro" id="IPR027417">
    <property type="entry name" value="P-loop_NTPase"/>
</dbReference>
<sequence>MYLHTKCNIENVLGRSVCPKTPSEDNSDEPPSGLPDGRGMMIAIKAHTLLYGFMFIVPSIIGRVVGERVTGIKELMKLSGVPNWEHWLAWTSNSMIPLTISVVGVAIILRCVGSQSMFWGCDVFLLIILLESFVLASTTFCFFISTFFTKPTLGTSIGLIIYFVTASVTIVLGTGAYDFLSLSEKFALCLLPNFGLAMGFLIIGNFEDGEKGITWGDLYKRAYPQETMTLGYVILALLITALFYLVLAIYLENIMRTEYGVRRPWYYPVSDLYQKYRKKSTKVSSEVVESDLDSLEKPGFEKEPDTLKAGVVISNLKKSFGRMNAVDGVSMSMYEDEIFVLLGHNGAGKTTAIACCTGVMSPTSGSVIINGVDIVKNPDAVRSQVGLCPQHNLLFDDLTVDQHLSFFGRLKGMSSSDAKLERVQMLNSLRLTDKANSLSKNLSGGQKRKLCLGIALIGNAKVIFLDEPTSGLDVEARRAIWDALLAERRNRTIILTTHFLEEADVLGDRIAIMAHGKVQCSGSSMFLKKYYGAGYTLHLTMTTNSGDSVLAIVQGHVSTATLEERKNASELSIILPTEDCPTSLFPKIFKVLQDKQQSLGIISMGMSLTTMDDVFIKVDEALSADNKSAPTPAVLNSAVPPAASESHSVNVGSTPPSIAPAGSEDTVAELPEVNPEDRSKNIIKPRRRGVTLWCQQFAALVCKRFSYMCRKWKSTTMQILLPVLIFSLCIQGGTRMIVALLNREDAPSAQKIGFHLYNDSIITLYHDVGKTLDETKWSHIIGPSAKPYTGNAPFADELGRIIAHDSAKAKHIFALELNQTNITAYYQTGADTKYNNEDALALNLASNVLLALTMDRPKKEATPRLELTTHPFSRLRNLGVMERLTDALETFSLSGLLCFLGPLGMAIFAAMFIIPLVEEKVCNTKQLQMMTGVSPLIYWGACIVCDFVMAFATCSVIFIWILCIQGEAIYTDKSAGGVLFLILVVSCYASITLSHFFSLVFKHVAAGFSVVLVMQLIAGVAGAIIYSGRDKEEFIVTTIFLRVLFMWYPSFGFALCLSNFLTIALDNNRCVYFPSDGESLICVRGMRKKYWNPGETHCCRATYQDALVVENFAKMYGNFTAVADVSFGVHHGECFGLLGVNGAGKTTTFRMLTGDERKTSGNAYISGSNLANSGREFYSRIGYCPQFDGIIGVLSGLEMVSLFARLRGVKQVKKECAEWMDRVGLSDSKDVQCRNYSGGMKRRLSAAMALVGDPDIVLLDEPTSGVDPVSRREFWKIIMATKASGRAIILTSHSMDEIEACCSRLGIMVNGRLQCLGGVQYLKSKFAQGFTLSITLTQEALTLNEEIDGLNLEILEKFDPCMLKDRHATALEYHIQNATLLWDVLFGKMEEVKVKYEKLIAEYSITETTLEQVFITLARMQRPGRDVAPSV</sequence>
<feature type="transmembrane region" description="Helical" evidence="8">
    <location>
        <begin position="719"/>
        <end position="741"/>
    </location>
</feature>
<evidence type="ECO:0000313" key="10">
    <source>
        <dbReference type="EMBL" id="OXA50809.1"/>
    </source>
</evidence>
<evidence type="ECO:0000256" key="2">
    <source>
        <dbReference type="ARBA" id="ARBA00022692"/>
    </source>
</evidence>
<name>A0A226E015_FOLCA</name>
<dbReference type="SMART" id="SM00382">
    <property type="entry name" value="AAA"/>
    <property type="match status" value="2"/>
</dbReference>
<dbReference type="PROSITE" id="PS00211">
    <property type="entry name" value="ABC_TRANSPORTER_1"/>
    <property type="match status" value="1"/>
</dbReference>
<feature type="transmembrane region" description="Helical" evidence="8">
    <location>
        <begin position="48"/>
        <end position="66"/>
    </location>
</feature>
<evidence type="ECO:0000256" key="5">
    <source>
        <dbReference type="ARBA" id="ARBA00022989"/>
    </source>
</evidence>
<keyword evidence="5 8" id="KW-1133">Transmembrane helix</keyword>
<evidence type="ECO:0000256" key="3">
    <source>
        <dbReference type="ARBA" id="ARBA00022741"/>
    </source>
</evidence>
<reference evidence="10 11" key="1">
    <citation type="submission" date="2015-12" db="EMBL/GenBank/DDBJ databases">
        <title>The genome of Folsomia candida.</title>
        <authorList>
            <person name="Faddeeva A."/>
            <person name="Derks M.F."/>
            <person name="Anvar Y."/>
            <person name="Smit S."/>
            <person name="Van Straalen N."/>
            <person name="Roelofs D."/>
        </authorList>
    </citation>
    <scope>NUCLEOTIDE SEQUENCE [LARGE SCALE GENOMIC DNA]</scope>
    <source>
        <strain evidence="10 11">VU population</strain>
        <tissue evidence="10">Whole body</tissue>
    </source>
</reference>
<dbReference type="InterPro" id="IPR003439">
    <property type="entry name" value="ABC_transporter-like_ATP-bd"/>
</dbReference>
<feature type="transmembrane region" description="Helical" evidence="8">
    <location>
        <begin position="160"/>
        <end position="180"/>
    </location>
</feature>
<feature type="transmembrane region" description="Helical" evidence="8">
    <location>
        <begin position="891"/>
        <end position="917"/>
    </location>
</feature>
<keyword evidence="11" id="KW-1185">Reference proteome</keyword>
<dbReference type="GO" id="GO:0140359">
    <property type="term" value="F:ABC-type transporter activity"/>
    <property type="evidence" value="ECO:0007669"/>
    <property type="project" value="InterPro"/>
</dbReference>
<dbReference type="Gene3D" id="3.40.50.300">
    <property type="entry name" value="P-loop containing nucleotide triphosphate hydrolases"/>
    <property type="match status" value="2"/>
</dbReference>
<dbReference type="PANTHER" id="PTHR19229:SF250">
    <property type="entry name" value="ABC TRANSPORTER DOMAIN-CONTAINING PROTEIN-RELATED"/>
    <property type="match status" value="1"/>
</dbReference>
<evidence type="ECO:0000259" key="9">
    <source>
        <dbReference type="PROSITE" id="PS50893"/>
    </source>
</evidence>
<dbReference type="PANTHER" id="PTHR19229">
    <property type="entry name" value="ATP-BINDING CASSETTE TRANSPORTER SUBFAMILY A ABCA"/>
    <property type="match status" value="1"/>
</dbReference>
<evidence type="ECO:0000313" key="11">
    <source>
        <dbReference type="Proteomes" id="UP000198287"/>
    </source>
</evidence>
<feature type="transmembrane region" description="Helical" evidence="8">
    <location>
        <begin position="937"/>
        <end position="963"/>
    </location>
</feature>
<evidence type="ECO:0000256" key="6">
    <source>
        <dbReference type="ARBA" id="ARBA00023136"/>
    </source>
</evidence>
<dbReference type="PROSITE" id="PS50893">
    <property type="entry name" value="ABC_TRANSPORTER_2"/>
    <property type="match status" value="2"/>
</dbReference>
<feature type="transmembrane region" description="Helical" evidence="8">
    <location>
        <begin position="123"/>
        <end position="148"/>
    </location>
</feature>
<dbReference type="GO" id="GO:0016020">
    <property type="term" value="C:membrane"/>
    <property type="evidence" value="ECO:0007669"/>
    <property type="project" value="UniProtKB-SubCell"/>
</dbReference>
<dbReference type="GO" id="GO:0005524">
    <property type="term" value="F:ATP binding"/>
    <property type="evidence" value="ECO:0007669"/>
    <property type="project" value="UniProtKB-KW"/>
</dbReference>
<feature type="domain" description="ABC transporter" evidence="9">
    <location>
        <begin position="1107"/>
        <end position="1335"/>
    </location>
</feature>
<feature type="domain" description="ABC transporter" evidence="9">
    <location>
        <begin position="311"/>
        <end position="540"/>
    </location>
</feature>
<comment type="subcellular location">
    <subcellularLocation>
        <location evidence="1">Membrane</location>
        <topology evidence="1">Multi-pass membrane protein</topology>
    </subcellularLocation>
</comment>
<dbReference type="InterPro" id="IPR003593">
    <property type="entry name" value="AAA+_ATPase"/>
</dbReference>
<keyword evidence="6 8" id="KW-0472">Membrane</keyword>
<protein>
    <submittedName>
        <fullName evidence="10">ATP-binding cassette sub-family A member 3</fullName>
    </submittedName>
</protein>
<feature type="transmembrane region" description="Helical" evidence="8">
    <location>
        <begin position="187"/>
        <end position="206"/>
    </location>
</feature>
<dbReference type="InterPro" id="IPR056264">
    <property type="entry name" value="R2_ABCA1-4-like"/>
</dbReference>
<dbReference type="GO" id="GO:0005319">
    <property type="term" value="F:lipid transporter activity"/>
    <property type="evidence" value="ECO:0007669"/>
    <property type="project" value="TreeGrafter"/>
</dbReference>
<evidence type="ECO:0000256" key="7">
    <source>
        <dbReference type="SAM" id="MobiDB-lite"/>
    </source>
</evidence>
<gene>
    <name evidence="10" type="ORF">Fcan01_14490</name>
</gene>
<accession>A0A226E015</accession>
<dbReference type="FunFam" id="3.40.50.300:FF:002470">
    <property type="entry name" value="ABC transporter, putative"/>
    <property type="match status" value="1"/>
</dbReference>
<dbReference type="Pfam" id="PF23321">
    <property type="entry name" value="R1_ABCA1"/>
    <property type="match status" value="1"/>
</dbReference>
<feature type="transmembrane region" description="Helical" evidence="8">
    <location>
        <begin position="86"/>
        <end position="111"/>
    </location>
</feature>
<dbReference type="SUPFAM" id="SSF52540">
    <property type="entry name" value="P-loop containing nucleoside triphosphate hydrolases"/>
    <property type="match status" value="2"/>
</dbReference>
<proteinExistence type="predicted"/>
<feature type="transmembrane region" description="Helical" evidence="8">
    <location>
        <begin position="1003"/>
        <end position="1027"/>
    </location>
</feature>
<comment type="caution">
    <text evidence="10">The sequence shown here is derived from an EMBL/GenBank/DDBJ whole genome shotgun (WGS) entry which is preliminary data.</text>
</comment>
<dbReference type="InterPro" id="IPR013525">
    <property type="entry name" value="ABC2_TM"/>
</dbReference>
<dbReference type="Pfam" id="PF00005">
    <property type="entry name" value="ABC_tran"/>
    <property type="match status" value="2"/>
</dbReference>
<dbReference type="Pfam" id="PF12698">
    <property type="entry name" value="ABC2_membrane_3"/>
    <property type="match status" value="2"/>
</dbReference>
<dbReference type="GO" id="GO:0016887">
    <property type="term" value="F:ATP hydrolysis activity"/>
    <property type="evidence" value="ECO:0007669"/>
    <property type="project" value="InterPro"/>
</dbReference>
<organism evidence="10 11">
    <name type="scientific">Folsomia candida</name>
    <name type="common">Springtail</name>
    <dbReference type="NCBI Taxonomy" id="158441"/>
    <lineage>
        <taxon>Eukaryota</taxon>
        <taxon>Metazoa</taxon>
        <taxon>Ecdysozoa</taxon>
        <taxon>Arthropoda</taxon>
        <taxon>Hexapoda</taxon>
        <taxon>Collembola</taxon>
        <taxon>Entomobryomorpha</taxon>
        <taxon>Isotomoidea</taxon>
        <taxon>Isotomidae</taxon>
        <taxon>Proisotominae</taxon>
        <taxon>Folsomia</taxon>
    </lineage>
</organism>
<dbReference type="OMA" id="KDERGQM"/>
<keyword evidence="2 8" id="KW-0812">Transmembrane</keyword>
<feature type="transmembrane region" description="Helical" evidence="8">
    <location>
        <begin position="230"/>
        <end position="251"/>
    </location>
</feature>
<feature type="transmembrane region" description="Helical" evidence="8">
    <location>
        <begin position="975"/>
        <end position="997"/>
    </location>
</feature>
<evidence type="ECO:0000256" key="8">
    <source>
        <dbReference type="SAM" id="Phobius"/>
    </source>
</evidence>
<feature type="compositionally biased region" description="Polar residues" evidence="7">
    <location>
        <begin position="645"/>
        <end position="656"/>
    </location>
</feature>
<dbReference type="InterPro" id="IPR026082">
    <property type="entry name" value="ABCA"/>
</dbReference>
<keyword evidence="3" id="KW-0547">Nucleotide-binding</keyword>
<dbReference type="CDD" id="cd03263">
    <property type="entry name" value="ABC_subfamily_A"/>
    <property type="match status" value="2"/>
</dbReference>
<dbReference type="FunFam" id="3.40.50.300:FF:000933">
    <property type="entry name" value="ABC transporter A family member 7"/>
    <property type="match status" value="1"/>
</dbReference>
<dbReference type="EMBL" id="LNIX01000008">
    <property type="protein sequence ID" value="OXA50809.1"/>
    <property type="molecule type" value="Genomic_DNA"/>
</dbReference>
<dbReference type="OrthoDB" id="8061355at2759"/>
<dbReference type="Proteomes" id="UP000198287">
    <property type="component" value="Unassembled WGS sequence"/>
</dbReference>